<evidence type="ECO:0000259" key="2">
    <source>
        <dbReference type="Pfam" id="PF02591"/>
    </source>
</evidence>
<keyword evidence="4" id="KW-1185">Reference proteome</keyword>
<evidence type="ECO:0000313" key="4">
    <source>
        <dbReference type="Proteomes" id="UP000009374"/>
    </source>
</evidence>
<accession>C6HYT9</accession>
<dbReference type="AlphaFoldDB" id="C6HYT9"/>
<feature type="domain" description="C4-type zinc ribbon" evidence="2">
    <location>
        <begin position="203"/>
        <end position="235"/>
    </location>
</feature>
<dbReference type="Proteomes" id="UP000009374">
    <property type="component" value="Unassembled WGS sequence"/>
</dbReference>
<proteinExistence type="predicted"/>
<keyword evidence="1" id="KW-0175">Coiled coil</keyword>
<sequence>MGPSVQETLALVYRLQTIDNELAQITGEIETSRSGLREKEEELSGLSARIDSERKDLQALAREKKDKEEELRTNEHIISENKKKNKELRNSREIQAYMAEMEFRRDEVERLQDEILRLMEAMEVLEKTLDGRTAEIDTRRQALDSARSAQTGLEREKEEAIAALEAEKASLMSSFPENILSQYQRLKISHKNGLVVSRIQEGTCSACRMVLPPRTMTEVKRRQKIIPCLHCQRWLYLE</sequence>
<dbReference type="EMBL" id="GG693878">
    <property type="protein sequence ID" value="EES52374.1"/>
    <property type="molecule type" value="Genomic_DNA"/>
</dbReference>
<feature type="coiled-coil region" evidence="1">
    <location>
        <begin position="36"/>
        <end position="128"/>
    </location>
</feature>
<reference evidence="3 4" key="1">
    <citation type="journal article" date="2009" name="Appl. Environ. Microbiol.">
        <title>Community genomic and proteomic analyses of chemoautotrophic iron-oxidizing "Leptospirillum rubarum" (Group II) and "Leptospirillum ferrodiazotrophum" (Group III) bacteria in acid mine drainage biofilms.</title>
        <authorList>
            <person name="Goltsman D.S."/>
            <person name="Denef V.J."/>
            <person name="Singer S.W."/>
            <person name="VerBerkmoes N.C."/>
            <person name="Lefsrud M."/>
            <person name="Mueller R.S."/>
            <person name="Dick G.J."/>
            <person name="Sun C.L."/>
            <person name="Wheeler K.E."/>
            <person name="Zemla A."/>
            <person name="Baker B.J."/>
            <person name="Hauser L."/>
            <person name="Land M."/>
            <person name="Shah M.B."/>
            <person name="Thelen M.P."/>
            <person name="Hettich R.L."/>
            <person name="Banfield J.F."/>
        </authorList>
    </citation>
    <scope>NUCLEOTIDE SEQUENCE [LARGE SCALE GENOMIC DNA]</scope>
</reference>
<gene>
    <name evidence="3" type="ORF">UBAL3_94240172</name>
</gene>
<dbReference type="InterPro" id="IPR003743">
    <property type="entry name" value="Zf-RING_7"/>
</dbReference>
<evidence type="ECO:0000256" key="1">
    <source>
        <dbReference type="SAM" id="Coils"/>
    </source>
</evidence>
<dbReference type="Gene3D" id="1.10.287.1490">
    <property type="match status" value="1"/>
</dbReference>
<dbReference type="Pfam" id="PF02591">
    <property type="entry name" value="Zn_ribbon_9"/>
    <property type="match status" value="1"/>
</dbReference>
<protein>
    <recommendedName>
        <fullName evidence="2">C4-type zinc ribbon domain-containing protein</fullName>
    </recommendedName>
</protein>
<name>C6HYT9_9BACT</name>
<organism evidence="3 4">
    <name type="scientific">Leptospirillum ferrodiazotrophum</name>
    <dbReference type="NCBI Taxonomy" id="412449"/>
    <lineage>
        <taxon>Bacteria</taxon>
        <taxon>Pseudomonadati</taxon>
        <taxon>Nitrospirota</taxon>
        <taxon>Nitrospiria</taxon>
        <taxon>Nitrospirales</taxon>
        <taxon>Nitrospiraceae</taxon>
        <taxon>Leptospirillum</taxon>
    </lineage>
</organism>
<evidence type="ECO:0000313" key="3">
    <source>
        <dbReference type="EMBL" id="EES52374.1"/>
    </source>
</evidence>